<dbReference type="GO" id="GO:0016747">
    <property type="term" value="F:acyltransferase activity, transferring groups other than amino-acyl groups"/>
    <property type="evidence" value="ECO:0007669"/>
    <property type="project" value="InterPro"/>
</dbReference>
<proteinExistence type="predicted"/>
<feature type="domain" description="N-acetyltransferase" evidence="1">
    <location>
        <begin position="1"/>
        <end position="154"/>
    </location>
</feature>
<name>A0A3D9UQ92_9GAMM</name>
<dbReference type="Gene3D" id="3.40.630.30">
    <property type="match status" value="1"/>
</dbReference>
<dbReference type="RefSeq" id="WP_115827384.1">
    <property type="nucleotide sequence ID" value="NZ_QTUB01000001.1"/>
</dbReference>
<protein>
    <submittedName>
        <fullName evidence="2">L-amino acid N-acyltransferase YncA</fullName>
    </submittedName>
</protein>
<sequence>MIIRTASMQDLDAISSLYNILFSEMAALQPDRLRDVEQDREFIISSINDDKFYLLVSEDDNGNIKGFCIAQENKTPPFNSIIPRTYCYIIDLIVSRDVRSQGIGQQLLAEIKKWAKENNHTHLELNFLSENVAATRFYEREGYKEISKLMAITL</sequence>
<dbReference type="InterPro" id="IPR016181">
    <property type="entry name" value="Acyl_CoA_acyltransferase"/>
</dbReference>
<gene>
    <name evidence="2" type="ORF">BDD26_3789</name>
</gene>
<evidence type="ECO:0000259" key="1">
    <source>
        <dbReference type="PROSITE" id="PS51186"/>
    </source>
</evidence>
<dbReference type="InterPro" id="IPR000182">
    <property type="entry name" value="GNAT_dom"/>
</dbReference>
<evidence type="ECO:0000313" key="2">
    <source>
        <dbReference type="EMBL" id="REF28825.1"/>
    </source>
</evidence>
<dbReference type="SUPFAM" id="SSF55729">
    <property type="entry name" value="Acyl-CoA N-acyltransferases (Nat)"/>
    <property type="match status" value="1"/>
</dbReference>
<dbReference type="AlphaFoldDB" id="A0A3D9UQ92"/>
<evidence type="ECO:0000313" key="3">
    <source>
        <dbReference type="Proteomes" id="UP000256294"/>
    </source>
</evidence>
<accession>A0A3D9UQ92</accession>
<organism evidence="2 3">
    <name type="scientific">Xenorhabdus cabanillasii</name>
    <dbReference type="NCBI Taxonomy" id="351673"/>
    <lineage>
        <taxon>Bacteria</taxon>
        <taxon>Pseudomonadati</taxon>
        <taxon>Pseudomonadota</taxon>
        <taxon>Gammaproteobacteria</taxon>
        <taxon>Enterobacterales</taxon>
        <taxon>Morganellaceae</taxon>
        <taxon>Xenorhabdus</taxon>
    </lineage>
</organism>
<keyword evidence="2" id="KW-0012">Acyltransferase</keyword>
<dbReference type="EMBL" id="QTUB01000001">
    <property type="protein sequence ID" value="REF28825.1"/>
    <property type="molecule type" value="Genomic_DNA"/>
</dbReference>
<keyword evidence="2" id="KW-0808">Transferase</keyword>
<dbReference type="Pfam" id="PF00583">
    <property type="entry name" value="Acetyltransf_1"/>
    <property type="match status" value="1"/>
</dbReference>
<reference evidence="2 3" key="1">
    <citation type="submission" date="2018-08" db="EMBL/GenBank/DDBJ databases">
        <title>Genomic Encyclopedia of Archaeal and Bacterial Type Strains, Phase II (KMG-II): from individual species to whole genera.</title>
        <authorList>
            <person name="Goeker M."/>
        </authorList>
    </citation>
    <scope>NUCLEOTIDE SEQUENCE [LARGE SCALE GENOMIC DNA]</scope>
    <source>
        <strain evidence="2 3">DSM 17905</strain>
    </source>
</reference>
<dbReference type="PROSITE" id="PS51186">
    <property type="entry name" value="GNAT"/>
    <property type="match status" value="1"/>
</dbReference>
<dbReference type="Proteomes" id="UP000256294">
    <property type="component" value="Unassembled WGS sequence"/>
</dbReference>
<comment type="caution">
    <text evidence="2">The sequence shown here is derived from an EMBL/GenBank/DDBJ whole genome shotgun (WGS) entry which is preliminary data.</text>
</comment>
<dbReference type="PANTHER" id="PTHR43072">
    <property type="entry name" value="N-ACETYLTRANSFERASE"/>
    <property type="match status" value="1"/>
</dbReference>
<keyword evidence="3" id="KW-1185">Reference proteome</keyword>
<dbReference type="CDD" id="cd04301">
    <property type="entry name" value="NAT_SF"/>
    <property type="match status" value="1"/>
</dbReference>